<accession>A0AAN6VXM8</accession>
<comment type="caution">
    <text evidence="1">The sequence shown here is derived from an EMBL/GenBank/DDBJ whole genome shotgun (WGS) entry which is preliminary data.</text>
</comment>
<dbReference type="AlphaFoldDB" id="A0AAN6VXM8"/>
<organism evidence="1 2">
    <name type="scientific">Triangularia setosa</name>
    <dbReference type="NCBI Taxonomy" id="2587417"/>
    <lineage>
        <taxon>Eukaryota</taxon>
        <taxon>Fungi</taxon>
        <taxon>Dikarya</taxon>
        <taxon>Ascomycota</taxon>
        <taxon>Pezizomycotina</taxon>
        <taxon>Sordariomycetes</taxon>
        <taxon>Sordariomycetidae</taxon>
        <taxon>Sordariales</taxon>
        <taxon>Podosporaceae</taxon>
        <taxon>Triangularia</taxon>
    </lineage>
</organism>
<evidence type="ECO:0000313" key="1">
    <source>
        <dbReference type="EMBL" id="KAK4171281.1"/>
    </source>
</evidence>
<sequence length="96" mass="10438">MISVSQFAAVVPILAAQSNSSGVIHCWSHPKLGSHLQFSSLLHLERFGRGHTLIAPHSDSGQLKMPFRLINPPFISCCPPTSKKAHKLTINSITIV</sequence>
<keyword evidence="2" id="KW-1185">Reference proteome</keyword>
<dbReference type="Proteomes" id="UP001302321">
    <property type="component" value="Unassembled WGS sequence"/>
</dbReference>
<gene>
    <name evidence="1" type="ORF">QBC36DRAFT_340281</name>
</gene>
<dbReference type="EMBL" id="MU866595">
    <property type="protein sequence ID" value="KAK4171281.1"/>
    <property type="molecule type" value="Genomic_DNA"/>
</dbReference>
<reference evidence="1" key="1">
    <citation type="journal article" date="2023" name="Mol. Phylogenet. Evol.">
        <title>Genome-scale phylogeny and comparative genomics of the fungal order Sordariales.</title>
        <authorList>
            <person name="Hensen N."/>
            <person name="Bonometti L."/>
            <person name="Westerberg I."/>
            <person name="Brannstrom I.O."/>
            <person name="Guillou S."/>
            <person name="Cros-Aarteil S."/>
            <person name="Calhoun S."/>
            <person name="Haridas S."/>
            <person name="Kuo A."/>
            <person name="Mondo S."/>
            <person name="Pangilinan J."/>
            <person name="Riley R."/>
            <person name="LaButti K."/>
            <person name="Andreopoulos B."/>
            <person name="Lipzen A."/>
            <person name="Chen C."/>
            <person name="Yan M."/>
            <person name="Daum C."/>
            <person name="Ng V."/>
            <person name="Clum A."/>
            <person name="Steindorff A."/>
            <person name="Ohm R.A."/>
            <person name="Martin F."/>
            <person name="Silar P."/>
            <person name="Natvig D.O."/>
            <person name="Lalanne C."/>
            <person name="Gautier V."/>
            <person name="Ament-Velasquez S.L."/>
            <person name="Kruys A."/>
            <person name="Hutchinson M.I."/>
            <person name="Powell A.J."/>
            <person name="Barry K."/>
            <person name="Miller A.N."/>
            <person name="Grigoriev I.V."/>
            <person name="Debuchy R."/>
            <person name="Gladieux P."/>
            <person name="Hiltunen Thoren M."/>
            <person name="Johannesson H."/>
        </authorList>
    </citation>
    <scope>NUCLEOTIDE SEQUENCE</scope>
    <source>
        <strain evidence="1">CBS 892.96</strain>
    </source>
</reference>
<name>A0AAN6VXM8_9PEZI</name>
<proteinExistence type="predicted"/>
<protein>
    <submittedName>
        <fullName evidence="1">Uncharacterized protein</fullName>
    </submittedName>
</protein>
<reference evidence="1" key="2">
    <citation type="submission" date="2023-05" db="EMBL/GenBank/DDBJ databases">
        <authorList>
            <consortium name="Lawrence Berkeley National Laboratory"/>
            <person name="Steindorff A."/>
            <person name="Hensen N."/>
            <person name="Bonometti L."/>
            <person name="Westerberg I."/>
            <person name="Brannstrom I.O."/>
            <person name="Guillou S."/>
            <person name="Cros-Aarteil S."/>
            <person name="Calhoun S."/>
            <person name="Haridas S."/>
            <person name="Kuo A."/>
            <person name="Mondo S."/>
            <person name="Pangilinan J."/>
            <person name="Riley R."/>
            <person name="Labutti K."/>
            <person name="Andreopoulos B."/>
            <person name="Lipzen A."/>
            <person name="Chen C."/>
            <person name="Yanf M."/>
            <person name="Daum C."/>
            <person name="Ng V."/>
            <person name="Clum A."/>
            <person name="Ohm R."/>
            <person name="Martin F."/>
            <person name="Silar P."/>
            <person name="Natvig D."/>
            <person name="Lalanne C."/>
            <person name="Gautier V."/>
            <person name="Ament-Velasquez S.L."/>
            <person name="Kruys A."/>
            <person name="Hutchinson M.I."/>
            <person name="Powell A.J."/>
            <person name="Barry K."/>
            <person name="Miller A.N."/>
            <person name="Grigoriev I.V."/>
            <person name="Debuchy R."/>
            <person name="Gladieux P."/>
            <person name="Thoren M.H."/>
            <person name="Johannesson H."/>
        </authorList>
    </citation>
    <scope>NUCLEOTIDE SEQUENCE</scope>
    <source>
        <strain evidence="1">CBS 892.96</strain>
    </source>
</reference>
<evidence type="ECO:0000313" key="2">
    <source>
        <dbReference type="Proteomes" id="UP001302321"/>
    </source>
</evidence>